<feature type="chain" id="PRO_5002600557" evidence="1">
    <location>
        <begin position="23"/>
        <end position="143"/>
    </location>
</feature>
<accession>A0A0H2WVK5</accession>
<keyword evidence="2" id="KW-0449">Lipoprotein</keyword>
<evidence type="ECO:0000313" key="3">
    <source>
        <dbReference type="Proteomes" id="UP000000530"/>
    </source>
</evidence>
<dbReference type="RefSeq" id="WP_001228759.1">
    <property type="nucleotide sequence ID" value="NC_002951.2"/>
</dbReference>
<keyword evidence="1" id="KW-0732">Signal</keyword>
<dbReference type="AlphaFoldDB" id="A0A0H2WVK5"/>
<feature type="signal peptide" evidence="1">
    <location>
        <begin position="1"/>
        <end position="22"/>
    </location>
</feature>
<evidence type="ECO:0000256" key="1">
    <source>
        <dbReference type="SAM" id="SignalP"/>
    </source>
</evidence>
<gene>
    <name evidence="2" type="ordered locus">SACOL0888</name>
</gene>
<dbReference type="KEGG" id="sac:SACOL0888"/>
<organism evidence="2 3">
    <name type="scientific">Staphylococcus aureus (strain COL)</name>
    <dbReference type="NCBI Taxonomy" id="93062"/>
    <lineage>
        <taxon>Bacteria</taxon>
        <taxon>Bacillati</taxon>
        <taxon>Bacillota</taxon>
        <taxon>Bacilli</taxon>
        <taxon>Bacillales</taxon>
        <taxon>Staphylococcaceae</taxon>
        <taxon>Staphylococcus</taxon>
    </lineage>
</organism>
<protein>
    <submittedName>
        <fullName evidence="2">Pathogenicity island, lipoprotein, putative</fullName>
    </submittedName>
</protein>
<reference evidence="2 3" key="1">
    <citation type="journal article" date="2005" name="J. Bacteriol.">
        <title>Insights on evolution of virulence and resistance from the complete genome analysis of an early methicillin-resistant Staphylococcus aureus strain and a biofilm-producing methicillin-resistant Staphylococcus epidermidis strain.</title>
        <authorList>
            <person name="Gill S.R."/>
            <person name="Fouts D.E."/>
            <person name="Archer G.L."/>
            <person name="Mongodin E.F."/>
            <person name="Deboy R.T."/>
            <person name="Ravel J."/>
            <person name="Paulsen I.T."/>
            <person name="Kolonay J.F."/>
            <person name="Brinkac L."/>
            <person name="Beanan M."/>
            <person name="Dodson R.J."/>
            <person name="Daugherty S.C."/>
            <person name="Madupu R."/>
            <person name="Angiuoli S.V."/>
            <person name="Durkin A.S."/>
            <person name="Haft D.H."/>
            <person name="Vamathevan J."/>
            <person name="Khouri H."/>
            <person name="Utterback T."/>
            <person name="Lee C."/>
            <person name="Dimitrov G."/>
            <person name="Jiang L."/>
            <person name="Qin H."/>
            <person name="Weidman J."/>
            <person name="Tran K."/>
            <person name="Kang K."/>
            <person name="Hance I.R."/>
            <person name="Nelson K.E."/>
            <person name="Fraser C.M."/>
        </authorList>
    </citation>
    <scope>NUCLEOTIDE SEQUENCE [LARGE SCALE GENOMIC DNA]</scope>
    <source>
        <strain evidence="2 3">COL</strain>
    </source>
</reference>
<dbReference type="HOGENOM" id="CLU_151126_0_0_9"/>
<name>A0A0H2WVK5_STAAC</name>
<dbReference type="EMBL" id="CP000046">
    <property type="protein sequence ID" value="AAW36441.1"/>
    <property type="molecule type" value="Genomic_DNA"/>
</dbReference>
<evidence type="ECO:0000313" key="2">
    <source>
        <dbReference type="EMBL" id="AAW36441.1"/>
    </source>
</evidence>
<proteinExistence type="predicted"/>
<sequence length="143" mass="16224">MRKLLGLALASTLILGACGSNDGDKKEESKSYTTNDIVKGFKDNKLNVINEKEMTREDFGLAPMKTDEAKMFVVQDDKNARVMKFKNSDDLKQTKKYYDELGKESAAFYSHTHSKGKFLIQMNGDIDDATFNKYKNSMDKTLK</sequence>
<dbReference type="Proteomes" id="UP000000530">
    <property type="component" value="Chromosome"/>
</dbReference>
<dbReference type="PROSITE" id="PS51257">
    <property type="entry name" value="PROKAR_LIPOPROTEIN"/>
    <property type="match status" value="1"/>
</dbReference>